<feature type="domain" description="Tify" evidence="4">
    <location>
        <begin position="282"/>
        <end position="337"/>
    </location>
</feature>
<organism evidence="5 6">
    <name type="scientific">Stephania japonica</name>
    <dbReference type="NCBI Taxonomy" id="461633"/>
    <lineage>
        <taxon>Eukaryota</taxon>
        <taxon>Viridiplantae</taxon>
        <taxon>Streptophyta</taxon>
        <taxon>Embryophyta</taxon>
        <taxon>Tracheophyta</taxon>
        <taxon>Spermatophyta</taxon>
        <taxon>Magnoliopsida</taxon>
        <taxon>Ranunculales</taxon>
        <taxon>Menispermaceae</taxon>
        <taxon>Menispermoideae</taxon>
        <taxon>Cissampelideae</taxon>
        <taxon>Stephania</taxon>
    </lineage>
</organism>
<name>A0AAP0IYB5_9MAGN</name>
<dbReference type="InterPro" id="IPR032308">
    <property type="entry name" value="TDBD"/>
</dbReference>
<accession>A0AAP0IYB5</accession>
<dbReference type="PANTHER" id="PTHR47025">
    <property type="entry name" value="AUTOIMMUNE REGULATOR"/>
    <property type="match status" value="1"/>
</dbReference>
<gene>
    <name evidence="5" type="ORF">Sjap_013671</name>
</gene>
<feature type="region of interest" description="Disordered" evidence="3">
    <location>
        <begin position="33"/>
        <end position="121"/>
    </location>
</feature>
<evidence type="ECO:0000313" key="6">
    <source>
        <dbReference type="Proteomes" id="UP001417504"/>
    </source>
</evidence>
<reference evidence="5 6" key="1">
    <citation type="submission" date="2024-01" db="EMBL/GenBank/DDBJ databases">
        <title>Genome assemblies of Stephania.</title>
        <authorList>
            <person name="Yang L."/>
        </authorList>
    </citation>
    <scope>NUCLEOTIDE SEQUENCE [LARGE SCALE GENOMIC DNA]</scope>
    <source>
        <strain evidence="5">QJT</strain>
        <tissue evidence="5">Leaf</tissue>
    </source>
</reference>
<evidence type="ECO:0000256" key="1">
    <source>
        <dbReference type="ARBA" id="ARBA00004123"/>
    </source>
</evidence>
<keyword evidence="2" id="KW-0539">Nucleus</keyword>
<dbReference type="GO" id="GO:0042393">
    <property type="term" value="F:histone binding"/>
    <property type="evidence" value="ECO:0007669"/>
    <property type="project" value="TreeGrafter"/>
</dbReference>
<dbReference type="Pfam" id="PF16135">
    <property type="entry name" value="TDBD"/>
    <property type="match status" value="1"/>
</dbReference>
<dbReference type="GO" id="GO:0003682">
    <property type="term" value="F:chromatin binding"/>
    <property type="evidence" value="ECO:0007669"/>
    <property type="project" value="TreeGrafter"/>
</dbReference>
<protein>
    <recommendedName>
        <fullName evidence="4">Tify domain-containing protein</fullName>
    </recommendedName>
</protein>
<dbReference type="Proteomes" id="UP001417504">
    <property type="component" value="Unassembled WGS sequence"/>
</dbReference>
<proteinExistence type="predicted"/>
<dbReference type="EMBL" id="JBBNAE010000005">
    <property type="protein sequence ID" value="KAK9124069.1"/>
    <property type="molecule type" value="Genomic_DNA"/>
</dbReference>
<comment type="caution">
    <text evidence="5">The sequence shown here is derived from an EMBL/GenBank/DDBJ whole genome shotgun (WGS) entry which is preliminary data.</text>
</comment>
<keyword evidence="6" id="KW-1185">Reference proteome</keyword>
<dbReference type="GO" id="GO:0045944">
    <property type="term" value="P:positive regulation of transcription by RNA polymerase II"/>
    <property type="evidence" value="ECO:0007669"/>
    <property type="project" value="TreeGrafter"/>
</dbReference>
<comment type="subcellular location">
    <subcellularLocation>
        <location evidence="1">Nucleus</location>
    </subcellularLocation>
</comment>
<dbReference type="AlphaFoldDB" id="A0AAP0IYB5"/>
<evidence type="ECO:0000256" key="2">
    <source>
        <dbReference type="ARBA" id="ARBA00023242"/>
    </source>
</evidence>
<feature type="compositionally biased region" description="Acidic residues" evidence="3">
    <location>
        <begin position="76"/>
        <end position="86"/>
    </location>
</feature>
<dbReference type="PANTHER" id="PTHR47025:SF2">
    <property type="entry name" value="AUTOIMMUNE REGULATOR"/>
    <property type="match status" value="1"/>
</dbReference>
<sequence>MAKGTDAEEFMVVSGARSGLKREFAFALKVQSELSGSLGQRRGKKVENSHCFGGGGSEEDSSSKRLKNSAAAAVAGEEDEEEESMSPEENGGGGNSNQDQDLSHGPIKEEPESTAAEPLSDLAKSNVAKNAMSNGEETSKEEVATQSEEVPIVSNEDCNAPVVKPLLQYTRNTFRAKVEPVDVVATAVPKKEPVDVVAAAASSGSSVVSEDAFKNEAVEKDVKMTDVVSPIKTPLASKLEMKMSKKIALTKLPTRIKELLQTGMLEGLSISYRAKKSGVLCGTIKDLGILCSCSNCGGEKVITPFQFEKHAGSANKHPAEYIYLDNGNSLRDVLNACKDAPLDSLEAAIERTISPSAVRNPTICQNCKEPLPASHITKTTLFCNSCLESKKSRATPTPRPRARVAKSALIPKVLSGVSKFATPPTKGSQGKLTRKDLGLHKLVFEEDGLPDGTELAYYMRGRNCLRVIKMVLVYFVDVAVLRLARHSLKLMLVGLLDGNLI</sequence>
<dbReference type="GO" id="GO:0005634">
    <property type="term" value="C:nucleus"/>
    <property type="evidence" value="ECO:0007669"/>
    <property type="project" value="UniProtKB-SubCell"/>
</dbReference>
<evidence type="ECO:0000259" key="4">
    <source>
        <dbReference type="Pfam" id="PF16135"/>
    </source>
</evidence>
<evidence type="ECO:0000313" key="5">
    <source>
        <dbReference type="EMBL" id="KAK9124069.1"/>
    </source>
</evidence>
<dbReference type="GO" id="GO:0000977">
    <property type="term" value="F:RNA polymerase II transcription regulatory region sequence-specific DNA binding"/>
    <property type="evidence" value="ECO:0007669"/>
    <property type="project" value="TreeGrafter"/>
</dbReference>
<evidence type="ECO:0000256" key="3">
    <source>
        <dbReference type="SAM" id="MobiDB-lite"/>
    </source>
</evidence>